<comment type="caution">
    <text evidence="13">The sequence shown here is derived from an EMBL/GenBank/DDBJ whole genome shotgun (WGS) entry which is preliminary data.</text>
</comment>
<dbReference type="SUPFAM" id="SSF57850">
    <property type="entry name" value="RING/U-box"/>
    <property type="match status" value="3"/>
</dbReference>
<evidence type="ECO:0000256" key="8">
    <source>
        <dbReference type="ARBA" id="ARBA00022786"/>
    </source>
</evidence>
<dbReference type="InterPro" id="IPR002867">
    <property type="entry name" value="IBR_dom"/>
</dbReference>
<evidence type="ECO:0000256" key="4">
    <source>
        <dbReference type="ARBA" id="ARBA00022679"/>
    </source>
</evidence>
<comment type="catalytic activity">
    <reaction evidence="1">
        <text>[E2 ubiquitin-conjugating enzyme]-S-ubiquitinyl-L-cysteine + [acceptor protein]-L-lysine = [E2 ubiquitin-conjugating enzyme]-L-cysteine + [acceptor protein]-N(6)-ubiquitinyl-L-lysine.</text>
        <dbReference type="EC" id="2.3.2.31"/>
    </reaction>
</comment>
<dbReference type="EC" id="2.3.2.31" evidence="3"/>
<dbReference type="InterPro" id="IPR013083">
    <property type="entry name" value="Znf_RING/FYVE/PHD"/>
</dbReference>
<dbReference type="FunFam" id="3.30.40.10:FF:000019">
    <property type="entry name" value="RBR-type E3 ubiquitin transferase"/>
    <property type="match status" value="1"/>
</dbReference>
<evidence type="ECO:0000256" key="5">
    <source>
        <dbReference type="ARBA" id="ARBA00022723"/>
    </source>
</evidence>
<dbReference type="FunFam" id="1.20.120.1750:FF:000002">
    <property type="entry name" value="RBR-type E3 ubiquitin transferase"/>
    <property type="match status" value="1"/>
</dbReference>
<organism evidence="13 14">
    <name type="scientific">Cichlidogyrus casuarinus</name>
    <dbReference type="NCBI Taxonomy" id="1844966"/>
    <lineage>
        <taxon>Eukaryota</taxon>
        <taxon>Metazoa</taxon>
        <taxon>Spiralia</taxon>
        <taxon>Lophotrochozoa</taxon>
        <taxon>Platyhelminthes</taxon>
        <taxon>Monogenea</taxon>
        <taxon>Monopisthocotylea</taxon>
        <taxon>Dactylogyridea</taxon>
        <taxon>Ancyrocephalidae</taxon>
        <taxon>Cichlidogyrus</taxon>
    </lineage>
</organism>
<feature type="domain" description="RING-type" evidence="12">
    <location>
        <begin position="149"/>
        <end position="364"/>
    </location>
</feature>
<keyword evidence="6" id="KW-0677">Repeat</keyword>
<dbReference type="EMBL" id="JBJKFK010002687">
    <property type="protein sequence ID" value="KAL3310731.1"/>
    <property type="molecule type" value="Genomic_DNA"/>
</dbReference>
<dbReference type="PROSITE" id="PS50089">
    <property type="entry name" value="ZF_RING_2"/>
    <property type="match status" value="1"/>
</dbReference>
<keyword evidence="5" id="KW-0479">Metal-binding</keyword>
<reference evidence="13 14" key="1">
    <citation type="submission" date="2024-11" db="EMBL/GenBank/DDBJ databases">
        <title>Adaptive evolution of stress response genes in parasites aligns with host niche diversity.</title>
        <authorList>
            <person name="Hahn C."/>
            <person name="Resl P."/>
        </authorList>
    </citation>
    <scope>NUCLEOTIDE SEQUENCE [LARGE SCALE GENOMIC DNA]</scope>
    <source>
        <strain evidence="13">EGGRZ-B1_66</strain>
        <tissue evidence="13">Body</tissue>
    </source>
</reference>
<dbReference type="PANTHER" id="PTHR11685">
    <property type="entry name" value="RBR FAMILY RING FINGER AND IBR DOMAIN-CONTAINING"/>
    <property type="match status" value="1"/>
</dbReference>
<proteinExistence type="inferred from homology"/>
<dbReference type="AlphaFoldDB" id="A0ABD2PY26"/>
<dbReference type="GO" id="GO:0061630">
    <property type="term" value="F:ubiquitin protein ligase activity"/>
    <property type="evidence" value="ECO:0007669"/>
    <property type="project" value="UniProtKB-EC"/>
</dbReference>
<keyword evidence="4" id="KW-0808">Transferase</keyword>
<evidence type="ECO:0000313" key="14">
    <source>
        <dbReference type="Proteomes" id="UP001626550"/>
    </source>
</evidence>
<dbReference type="Pfam" id="PF01485">
    <property type="entry name" value="IBR"/>
    <property type="match status" value="1"/>
</dbReference>
<name>A0ABD2PY26_9PLAT</name>
<comment type="similarity">
    <text evidence="2">Belongs to the RBR family. Ariadne subfamily.</text>
</comment>
<dbReference type="Gene3D" id="1.20.120.1750">
    <property type="match status" value="1"/>
</dbReference>
<dbReference type="InterPro" id="IPR048962">
    <property type="entry name" value="ARIH1-like_UBL"/>
</dbReference>
<evidence type="ECO:0000259" key="11">
    <source>
        <dbReference type="PROSITE" id="PS50089"/>
    </source>
</evidence>
<evidence type="ECO:0000259" key="12">
    <source>
        <dbReference type="PROSITE" id="PS51873"/>
    </source>
</evidence>
<dbReference type="InterPro" id="IPR044066">
    <property type="entry name" value="TRIAD_supradom"/>
</dbReference>
<dbReference type="SMART" id="SM00647">
    <property type="entry name" value="IBR"/>
    <property type="match status" value="2"/>
</dbReference>
<dbReference type="InterPro" id="IPR031127">
    <property type="entry name" value="E3_UB_ligase_RBR"/>
</dbReference>
<keyword evidence="14" id="KW-1185">Reference proteome</keyword>
<gene>
    <name evidence="13" type="ORF">Ciccas_010699</name>
</gene>
<evidence type="ECO:0000256" key="7">
    <source>
        <dbReference type="ARBA" id="ARBA00022771"/>
    </source>
</evidence>
<feature type="domain" description="RING-type" evidence="11">
    <location>
        <begin position="153"/>
        <end position="199"/>
    </location>
</feature>
<evidence type="ECO:0000256" key="2">
    <source>
        <dbReference type="ARBA" id="ARBA00005884"/>
    </source>
</evidence>
<evidence type="ECO:0000256" key="3">
    <source>
        <dbReference type="ARBA" id="ARBA00012251"/>
    </source>
</evidence>
<evidence type="ECO:0000313" key="13">
    <source>
        <dbReference type="EMBL" id="KAL3310731.1"/>
    </source>
</evidence>
<keyword evidence="8" id="KW-0833">Ubl conjugation pathway</keyword>
<protein>
    <recommendedName>
        <fullName evidence="3">RBR-type E3 ubiquitin transferase</fullName>
        <ecNumber evidence="3">2.3.2.31</ecNumber>
    </recommendedName>
</protein>
<evidence type="ECO:0000256" key="9">
    <source>
        <dbReference type="ARBA" id="ARBA00022833"/>
    </source>
</evidence>
<dbReference type="Pfam" id="PF21235">
    <property type="entry name" value="UBA_ARI1"/>
    <property type="match status" value="1"/>
</dbReference>
<dbReference type="Pfam" id="PF22191">
    <property type="entry name" value="IBR_1"/>
    <property type="match status" value="1"/>
</dbReference>
<dbReference type="GO" id="GO:0008270">
    <property type="term" value="F:zinc ion binding"/>
    <property type="evidence" value="ECO:0007669"/>
    <property type="project" value="UniProtKB-KW"/>
</dbReference>
<keyword evidence="9" id="KW-0862">Zinc</keyword>
<dbReference type="Gene3D" id="3.30.40.10">
    <property type="entry name" value="Zinc/RING finger domain, C3HC4 (zinc finger)"/>
    <property type="match status" value="1"/>
</dbReference>
<sequence>MIILRTLNKEHSEVPQKALTVAAPGPLPKLGVQITRNLQFITSKDVLRSMFGVILEISRLLKLNEMTVRLLLNAYRWDKQALVEAYYDCDSNVKYLLDKHRICSHSFMLRGNRNNLFLCSPSPQNNSSSIQFFKGSHPLEACNIISQDDCICCRICFCDYSQDEMRGLGCDHHFCIGCWQSYLKSRIEEFSSCDRIPCPESECGLLLDDASVMELIKEDKRLQLRYQRAIGESYVKSNPRLCWCPGIDCGLLVECDEVFNEASDFNVTCTKCGSFFCIKCGRESHFPATCRMIKNWLSFSCKDEGSLQWIMANTKACPKCSTDIEKNGGCNHMTCSKCSYQFCWICEGDWLNHLTDGYSCNQYNEKEEDRATARAALERYTFYITRYEIHKKSMTLGQSALRNFTIRLRLIQEADTIWIDEATVQKASRVLKDCRRALIHSYVFAYNIIRSNQAIIFETNQADLEKSAESLSYLIEYRDPVKNVSEFKQNLEQLTAYCKQRTELLLEHVKEGFMNDIWELRDDLLTER</sequence>
<accession>A0ABD2PY26</accession>
<evidence type="ECO:0000256" key="6">
    <source>
        <dbReference type="ARBA" id="ARBA00022737"/>
    </source>
</evidence>
<evidence type="ECO:0000256" key="10">
    <source>
        <dbReference type="PROSITE-ProRule" id="PRU00175"/>
    </source>
</evidence>
<keyword evidence="7 10" id="KW-0863">Zinc-finger</keyword>
<dbReference type="Proteomes" id="UP001626550">
    <property type="component" value="Unassembled WGS sequence"/>
</dbReference>
<dbReference type="InterPro" id="IPR001841">
    <property type="entry name" value="Znf_RING"/>
</dbReference>
<evidence type="ECO:0000256" key="1">
    <source>
        <dbReference type="ARBA" id="ARBA00001798"/>
    </source>
</evidence>
<dbReference type="PROSITE" id="PS51873">
    <property type="entry name" value="TRIAD"/>
    <property type="match status" value="1"/>
</dbReference>